<dbReference type="PANTHER" id="PTHR15904:SF19">
    <property type="entry name" value="PROTEIN FAM13C"/>
    <property type="match status" value="1"/>
</dbReference>
<reference evidence="3" key="1">
    <citation type="submission" date="2011-08" db="EMBL/GenBank/DDBJ databases">
        <title>The draft genome of Latimeria chalumnae.</title>
        <authorList>
            <person name="Di Palma F."/>
            <person name="Alfoldi J."/>
            <person name="Johnson J."/>
            <person name="Berlin A."/>
            <person name="Gnerre S."/>
            <person name="Jaffe D."/>
            <person name="MacCallum I."/>
            <person name="Young S."/>
            <person name="Walker B.J."/>
            <person name="Lander E."/>
            <person name="Lindblad-Toh K."/>
        </authorList>
    </citation>
    <scope>NUCLEOTIDE SEQUENCE [LARGE SCALE GENOMIC DNA]</scope>
    <source>
        <strain evidence="3">Wild caught</strain>
    </source>
</reference>
<accession>H2ZT76</accession>
<dbReference type="PANTHER" id="PTHR15904">
    <property type="entry name" value="FAM13"/>
    <property type="match status" value="1"/>
</dbReference>
<dbReference type="Proteomes" id="UP000008672">
    <property type="component" value="Unassembled WGS sequence"/>
</dbReference>
<dbReference type="GeneTree" id="ENSGT00950000183033"/>
<dbReference type="InParanoid" id="H2ZT76"/>
<dbReference type="STRING" id="7897.ENSLACP00000000597"/>
<reference evidence="2" key="3">
    <citation type="submission" date="2025-09" db="UniProtKB">
        <authorList>
            <consortium name="Ensembl"/>
        </authorList>
    </citation>
    <scope>IDENTIFICATION</scope>
</reference>
<sequence length="249" mass="27992">MGTTASLSLCKSITSVNIKYCKNKISPESQTDKKPFKIFGVPLETLSQQQYMHSGIPFVVQDLVEYLTNFGLEKKGLFRVSGSASKIKTLKEKFDQGEKVNLIEDGDIESAASLLKLYFRELPTSVIPYSQHTEFLNVYQACNKDTDECTRKLKGLLGNLPPSHYSLFKYLCTFLLKVASHSQSNQMTQENLATVFGPSIFHVPFGPTIQGQTIYNSLLLYLLRNFEILFPNSGDNPSLLQQQATNEVR</sequence>
<dbReference type="AlphaFoldDB" id="H2ZT76"/>
<dbReference type="InterPro" id="IPR008936">
    <property type="entry name" value="Rho_GTPase_activation_prot"/>
</dbReference>
<dbReference type="PROSITE" id="PS50238">
    <property type="entry name" value="RHOGAP"/>
    <property type="match status" value="1"/>
</dbReference>
<dbReference type="eggNOG" id="KOG4270">
    <property type="taxonomic scope" value="Eukaryota"/>
</dbReference>
<dbReference type="OMA" id="SHTRIKA"/>
<dbReference type="Ensembl" id="ENSLACT00000000600.1">
    <property type="protein sequence ID" value="ENSLACP00000000597.1"/>
    <property type="gene ID" value="ENSLACG00000000529.1"/>
</dbReference>
<dbReference type="GO" id="GO:0007165">
    <property type="term" value="P:signal transduction"/>
    <property type="evidence" value="ECO:0007669"/>
    <property type="project" value="InterPro"/>
</dbReference>
<dbReference type="Gene3D" id="1.10.555.10">
    <property type="entry name" value="Rho GTPase activation protein"/>
    <property type="match status" value="1"/>
</dbReference>
<organism evidence="2 3">
    <name type="scientific">Latimeria chalumnae</name>
    <name type="common">Coelacanth</name>
    <dbReference type="NCBI Taxonomy" id="7897"/>
    <lineage>
        <taxon>Eukaryota</taxon>
        <taxon>Metazoa</taxon>
        <taxon>Chordata</taxon>
        <taxon>Craniata</taxon>
        <taxon>Vertebrata</taxon>
        <taxon>Euteleostomi</taxon>
        <taxon>Coelacanthiformes</taxon>
        <taxon>Coelacanthidae</taxon>
        <taxon>Latimeria</taxon>
    </lineage>
</organism>
<dbReference type="Pfam" id="PF00620">
    <property type="entry name" value="RhoGAP"/>
    <property type="match status" value="1"/>
</dbReference>
<evidence type="ECO:0000313" key="2">
    <source>
        <dbReference type="Ensembl" id="ENSLACP00000000597.1"/>
    </source>
</evidence>
<feature type="domain" description="Rho-GAP" evidence="1">
    <location>
        <begin position="41"/>
        <end position="230"/>
    </location>
</feature>
<evidence type="ECO:0000259" key="1">
    <source>
        <dbReference type="PROSITE" id="PS50238"/>
    </source>
</evidence>
<protein>
    <recommendedName>
        <fullName evidence="1">Rho-GAP domain-containing protein</fullName>
    </recommendedName>
</protein>
<proteinExistence type="predicted"/>
<evidence type="ECO:0000313" key="3">
    <source>
        <dbReference type="Proteomes" id="UP000008672"/>
    </source>
</evidence>
<dbReference type="InterPro" id="IPR039102">
    <property type="entry name" value="FAM13"/>
</dbReference>
<dbReference type="HOGENOM" id="CLU_015883_3_0_1"/>
<keyword evidence="3" id="KW-1185">Reference proteome</keyword>
<name>H2ZT76_LATCH</name>
<dbReference type="InterPro" id="IPR000198">
    <property type="entry name" value="RhoGAP_dom"/>
</dbReference>
<gene>
    <name evidence="2" type="primary">LOC102355964</name>
</gene>
<dbReference type="EMBL" id="AFYH01185583">
    <property type="status" value="NOT_ANNOTATED_CDS"/>
    <property type="molecule type" value="Genomic_DNA"/>
</dbReference>
<dbReference type="Bgee" id="ENSLACG00000000529">
    <property type="expression patterns" value="Expressed in muscle tissue"/>
</dbReference>
<reference evidence="2" key="2">
    <citation type="submission" date="2025-08" db="UniProtKB">
        <authorList>
            <consortium name="Ensembl"/>
        </authorList>
    </citation>
    <scope>IDENTIFICATION</scope>
</reference>
<dbReference type="SMART" id="SM00324">
    <property type="entry name" value="RhoGAP"/>
    <property type="match status" value="1"/>
</dbReference>
<dbReference type="SUPFAM" id="SSF48350">
    <property type="entry name" value="GTPase activation domain, GAP"/>
    <property type="match status" value="1"/>
</dbReference>